<evidence type="ECO:0000256" key="1">
    <source>
        <dbReference type="ARBA" id="ARBA00010873"/>
    </source>
</evidence>
<protein>
    <submittedName>
        <fullName evidence="5">Plasmid mobilization protein</fullName>
    </submittedName>
</protein>
<evidence type="ECO:0000313" key="5">
    <source>
        <dbReference type="EMBL" id="OOW67185.1"/>
    </source>
</evidence>
<keyword evidence="2" id="KW-0184">Conjugation</keyword>
<feature type="region of interest" description="Disordered" evidence="3">
    <location>
        <begin position="216"/>
        <end position="238"/>
    </location>
</feature>
<evidence type="ECO:0000256" key="3">
    <source>
        <dbReference type="SAM" id="MobiDB-lite"/>
    </source>
</evidence>
<name>A0A1T1NUY6_9XANT</name>
<evidence type="ECO:0000259" key="4">
    <source>
        <dbReference type="Pfam" id="PF03389"/>
    </source>
</evidence>
<dbReference type="RefSeq" id="WP_139369634.1">
    <property type="nucleotide sequence ID" value="NZ_LOJW01000044.1"/>
</dbReference>
<accession>A0A1T1NUY6</accession>
<feature type="domain" description="MobA/MobL protein" evidence="4">
    <location>
        <begin position="42"/>
        <end position="217"/>
    </location>
</feature>
<evidence type="ECO:0000313" key="6">
    <source>
        <dbReference type="Proteomes" id="UP000190559"/>
    </source>
</evidence>
<sequence length="238" mass="27082">MFEFHAEIKKGNKGSAAEHCRYDARMGKWAAQDDLLAFAFGNMPEWSRDHPLTFWKYADEWERNGGAAYREWIIALPNQLSIETNIALMKEIAQAVVGPRPWQAALHGPEAELGGCINLHCHLMYSDRPDDGTARPAHRYFTRYNPAHPERGGCRKLSGGKTPFEMSQDLVTSRMTICTIINRHLAEAGLSWQVDHRSFRARGIDRKAETHLGKAQIRHMSQAQRDEYVANRQSAHSL</sequence>
<dbReference type="Proteomes" id="UP000190559">
    <property type="component" value="Unassembled WGS sequence"/>
</dbReference>
<reference evidence="5 6" key="1">
    <citation type="submission" date="2015-12" db="EMBL/GenBank/DDBJ databases">
        <authorList>
            <person name="Shamseldin A."/>
            <person name="Moawad H."/>
            <person name="Abd El-Rahim W.M."/>
            <person name="Sadowsky M.J."/>
        </authorList>
    </citation>
    <scope>NUCLEOTIDE SEQUENCE [LARGE SCALE GENOMIC DNA]</scope>
    <source>
        <strain evidence="5 6">LMG9050</strain>
    </source>
</reference>
<dbReference type="AlphaFoldDB" id="A0A1T1NUY6"/>
<comment type="similarity">
    <text evidence="1">Belongs to the MobA/MobL family.</text>
</comment>
<dbReference type="Gene3D" id="3.30.930.30">
    <property type="match status" value="1"/>
</dbReference>
<dbReference type="InterPro" id="IPR005053">
    <property type="entry name" value="MobA_MobL"/>
</dbReference>
<proteinExistence type="inferred from homology"/>
<dbReference type="Pfam" id="PF03389">
    <property type="entry name" value="MobA_MobL"/>
    <property type="match status" value="1"/>
</dbReference>
<comment type="caution">
    <text evidence="5">The sequence shown here is derived from an EMBL/GenBank/DDBJ whole genome shotgun (WGS) entry which is preliminary data.</text>
</comment>
<organism evidence="5 6">
    <name type="scientific">Xanthomonas axonopodis pv. melhusii</name>
    <dbReference type="NCBI Taxonomy" id="487834"/>
    <lineage>
        <taxon>Bacteria</taxon>
        <taxon>Pseudomonadati</taxon>
        <taxon>Pseudomonadota</taxon>
        <taxon>Gammaproteobacteria</taxon>
        <taxon>Lysobacterales</taxon>
        <taxon>Lysobacteraceae</taxon>
        <taxon>Xanthomonas</taxon>
    </lineage>
</organism>
<gene>
    <name evidence="5" type="ORF">Xmlh_18015</name>
</gene>
<dbReference type="EMBL" id="LOJW01000044">
    <property type="protein sequence ID" value="OOW67185.1"/>
    <property type="molecule type" value="Genomic_DNA"/>
</dbReference>
<evidence type="ECO:0000256" key="2">
    <source>
        <dbReference type="ARBA" id="ARBA00022971"/>
    </source>
</evidence>